<evidence type="ECO:0000313" key="1">
    <source>
        <dbReference type="EMBL" id="CEE02789.1"/>
    </source>
</evidence>
<evidence type="ECO:0000313" key="3">
    <source>
        <dbReference type="Proteomes" id="UP000032076"/>
    </source>
</evidence>
<evidence type="ECO:0000313" key="4">
    <source>
        <dbReference type="Proteomes" id="UP000040576"/>
    </source>
</evidence>
<name>A0A090KVQ7_9BACI</name>
<dbReference type="PATRIC" id="fig|35841.7.peg.13"/>
<dbReference type="AlphaFoldDB" id="A0A090KVQ7"/>
<sequence length="138" mass="16247">MELVNCTNCGMLYVKNSIRDICDNCYKEEEEAFDKVNNYLKKKQNRTASMVKVVEDTGVPEELIMKFIRKGRIRLVHFPNLGYPCENCGKPIQNGKLCDDCAKNFRNELEVFEKEQQRQKELAEKNITYYAIDEKYRS</sequence>
<dbReference type="Proteomes" id="UP000040576">
    <property type="component" value="Unassembled WGS sequence"/>
</dbReference>
<evidence type="ECO:0008006" key="5">
    <source>
        <dbReference type="Google" id="ProtNLM"/>
    </source>
</evidence>
<evidence type="ECO:0000313" key="2">
    <source>
        <dbReference type="EMBL" id="KIO73929.1"/>
    </source>
</evidence>
<dbReference type="RefSeq" id="WP_419177364.1">
    <property type="nucleotide sequence ID" value="NZ_CCRF01000085.1"/>
</dbReference>
<dbReference type="InterPro" id="IPR022258">
    <property type="entry name" value="Flagellar_operon_YvyF"/>
</dbReference>
<accession>A0A090KVQ7</accession>
<dbReference type="Proteomes" id="UP000032076">
    <property type="component" value="Unassembled WGS sequence"/>
</dbReference>
<keyword evidence="4" id="KW-1185">Reference proteome</keyword>
<gene>
    <name evidence="2" type="ORF">B4167_1653</name>
    <name evidence="1" type="ORF">BT1A1_3000</name>
</gene>
<dbReference type="NCBIfam" id="TIGR03826">
    <property type="entry name" value="YvyF"/>
    <property type="match status" value="1"/>
</dbReference>
<dbReference type="EMBL" id="JXLU01000018">
    <property type="protein sequence ID" value="KIO73929.1"/>
    <property type="molecule type" value="Genomic_DNA"/>
</dbReference>
<organism evidence="1 4">
    <name type="scientific">Caldibacillus thermoamylovorans</name>
    <dbReference type="NCBI Taxonomy" id="35841"/>
    <lineage>
        <taxon>Bacteria</taxon>
        <taxon>Bacillati</taxon>
        <taxon>Bacillota</taxon>
        <taxon>Bacilli</taxon>
        <taxon>Bacillales</taxon>
        <taxon>Bacillaceae</taxon>
        <taxon>Caldibacillus</taxon>
    </lineage>
</organism>
<protein>
    <recommendedName>
        <fullName evidence="5">Flagellar protein</fullName>
    </recommendedName>
</protein>
<reference evidence="1 4" key="1">
    <citation type="submission" date="2014-07" db="EMBL/GenBank/DDBJ databases">
        <authorList>
            <person name="Wibberg Daniel"/>
        </authorList>
    </citation>
    <scope>NUCLEOTIDE SEQUENCE [LARGE SCALE GENOMIC DNA]</scope>
</reference>
<proteinExistence type="predicted"/>
<dbReference type="EMBL" id="CCRF01000085">
    <property type="protein sequence ID" value="CEE02789.1"/>
    <property type="molecule type" value="Genomic_DNA"/>
</dbReference>
<reference evidence="2 3" key="2">
    <citation type="submission" date="2015-01" db="EMBL/GenBank/DDBJ databases">
        <title>Draft Genome Sequences of Four Bacillus thermoamylovorans Strains, Isolated From Food Products.</title>
        <authorList>
            <person name="Krawcyk A.O."/>
            <person name="Berendsen E.M."/>
            <person name="Eijlander R.T."/>
            <person name="de Jong A."/>
            <person name="Wells-Bennik M."/>
            <person name="Kuipers O.P."/>
        </authorList>
    </citation>
    <scope>NUCLEOTIDE SEQUENCE [LARGE SCALE GENOMIC DNA]</scope>
    <source>
        <strain evidence="2 3">B4167</strain>
    </source>
</reference>